<sequence>MNANMKKLKKKWMYRARALPPSSPNFNATYPYIAFEGECIFRYIEIAILYFKINLERVNSGLRIRNDMIGIFERKEQE</sequence>
<organism evidence="1 2">
    <name type="scientific">Parelaphostrongylus tenuis</name>
    <name type="common">Meningeal worm</name>
    <dbReference type="NCBI Taxonomy" id="148309"/>
    <lineage>
        <taxon>Eukaryota</taxon>
        <taxon>Metazoa</taxon>
        <taxon>Ecdysozoa</taxon>
        <taxon>Nematoda</taxon>
        <taxon>Chromadorea</taxon>
        <taxon>Rhabditida</taxon>
        <taxon>Rhabditina</taxon>
        <taxon>Rhabditomorpha</taxon>
        <taxon>Strongyloidea</taxon>
        <taxon>Metastrongylidae</taxon>
        <taxon>Parelaphostrongylus</taxon>
    </lineage>
</organism>
<proteinExistence type="predicted"/>
<name>A0AAD5R8Q0_PARTN</name>
<dbReference type="AlphaFoldDB" id="A0AAD5R8Q0"/>
<evidence type="ECO:0000313" key="1">
    <source>
        <dbReference type="EMBL" id="KAJ1371619.1"/>
    </source>
</evidence>
<gene>
    <name evidence="1" type="ORF">KIN20_033605</name>
</gene>
<protein>
    <submittedName>
        <fullName evidence="1">Uncharacterized protein</fullName>
    </submittedName>
</protein>
<keyword evidence="2" id="KW-1185">Reference proteome</keyword>
<comment type="caution">
    <text evidence="1">The sequence shown here is derived from an EMBL/GenBank/DDBJ whole genome shotgun (WGS) entry which is preliminary data.</text>
</comment>
<reference evidence="1" key="1">
    <citation type="submission" date="2021-06" db="EMBL/GenBank/DDBJ databases">
        <title>Parelaphostrongylus tenuis whole genome reference sequence.</title>
        <authorList>
            <person name="Garwood T.J."/>
            <person name="Larsen P.A."/>
            <person name="Fountain-Jones N.M."/>
            <person name="Garbe J.R."/>
            <person name="Macchietto M.G."/>
            <person name="Kania S.A."/>
            <person name="Gerhold R.W."/>
            <person name="Richards J.E."/>
            <person name="Wolf T.M."/>
        </authorList>
    </citation>
    <scope>NUCLEOTIDE SEQUENCE</scope>
    <source>
        <strain evidence="1">MNPRO001-30</strain>
        <tissue evidence="1">Meninges</tissue>
    </source>
</reference>
<accession>A0AAD5R8Q0</accession>
<evidence type="ECO:0000313" key="2">
    <source>
        <dbReference type="Proteomes" id="UP001196413"/>
    </source>
</evidence>
<dbReference type="Proteomes" id="UP001196413">
    <property type="component" value="Unassembled WGS sequence"/>
</dbReference>
<dbReference type="EMBL" id="JAHQIW010007009">
    <property type="protein sequence ID" value="KAJ1371619.1"/>
    <property type="molecule type" value="Genomic_DNA"/>
</dbReference>